<feature type="compositionally biased region" description="Basic and acidic residues" evidence="1">
    <location>
        <begin position="51"/>
        <end position="71"/>
    </location>
</feature>
<evidence type="ECO:0000256" key="1">
    <source>
        <dbReference type="SAM" id="MobiDB-lite"/>
    </source>
</evidence>
<name>A0A0N4WWV0_HAEPC</name>
<dbReference type="AlphaFoldDB" id="A0A0N4WWV0"/>
<reference evidence="3 4" key="2">
    <citation type="submission" date="2018-11" db="EMBL/GenBank/DDBJ databases">
        <authorList>
            <consortium name="Pathogen Informatics"/>
        </authorList>
    </citation>
    <scope>NUCLEOTIDE SEQUENCE [LARGE SCALE GENOMIC DNA]</scope>
    <source>
        <strain evidence="3 4">MHpl1</strain>
    </source>
</reference>
<proteinExistence type="predicted"/>
<keyword evidence="4" id="KW-1185">Reference proteome</keyword>
<feature type="compositionally biased region" description="Basic and acidic residues" evidence="1">
    <location>
        <begin position="166"/>
        <end position="183"/>
    </location>
</feature>
<dbReference type="OMA" id="CTEEMPA"/>
<reference evidence="5" key="1">
    <citation type="submission" date="2017-02" db="UniProtKB">
        <authorList>
            <consortium name="WormBaseParasite"/>
        </authorList>
    </citation>
    <scope>IDENTIFICATION</scope>
</reference>
<accession>A0A0N4WWV0</accession>
<feature type="chain" id="PRO_5043124204" evidence="2">
    <location>
        <begin position="25"/>
        <end position="245"/>
    </location>
</feature>
<evidence type="ECO:0000313" key="3">
    <source>
        <dbReference type="EMBL" id="VDO59216.1"/>
    </source>
</evidence>
<keyword evidence="2" id="KW-0732">Signal</keyword>
<sequence length="245" mass="28233">MQVNFLRLTILAGWILFLTKLIEVDKPGDFYPGGQEQRWRDRELEVLKKVEQEKRQERDEIRKKLLEEKAKPKTGVKRPQRTNASGKAPPVQAAPPRPLKAEVRRLPAGEFYAVREVVGLLRYRRRGSPRLSPLRSLFRDESPVFVDKGLTMLEEERRPCTEEMPAIREPGERGDDATERDGSSMEAVDILSDVEYDVGDRKRVTYIGLPSSFENKVKEPMKRRGLVELEDDGRSRKVIAHITVE</sequence>
<dbReference type="EMBL" id="UZAF01019328">
    <property type="protein sequence ID" value="VDO59216.1"/>
    <property type="molecule type" value="Genomic_DNA"/>
</dbReference>
<dbReference type="OrthoDB" id="5870173at2759"/>
<gene>
    <name evidence="3" type="ORF">HPLM_LOCUS16235</name>
</gene>
<dbReference type="WBParaSite" id="HPLM_0001624801-mRNA-1">
    <property type="protein sequence ID" value="HPLM_0001624801-mRNA-1"/>
    <property type="gene ID" value="HPLM_0001624801"/>
</dbReference>
<evidence type="ECO:0000313" key="4">
    <source>
        <dbReference type="Proteomes" id="UP000268014"/>
    </source>
</evidence>
<feature type="region of interest" description="Disordered" evidence="1">
    <location>
        <begin position="51"/>
        <end position="98"/>
    </location>
</feature>
<feature type="signal peptide" evidence="2">
    <location>
        <begin position="1"/>
        <end position="24"/>
    </location>
</feature>
<evidence type="ECO:0000256" key="2">
    <source>
        <dbReference type="SAM" id="SignalP"/>
    </source>
</evidence>
<evidence type="ECO:0000313" key="5">
    <source>
        <dbReference type="WBParaSite" id="HPLM_0001624801-mRNA-1"/>
    </source>
</evidence>
<organism evidence="5">
    <name type="scientific">Haemonchus placei</name>
    <name type="common">Barber's pole worm</name>
    <dbReference type="NCBI Taxonomy" id="6290"/>
    <lineage>
        <taxon>Eukaryota</taxon>
        <taxon>Metazoa</taxon>
        <taxon>Ecdysozoa</taxon>
        <taxon>Nematoda</taxon>
        <taxon>Chromadorea</taxon>
        <taxon>Rhabditida</taxon>
        <taxon>Rhabditina</taxon>
        <taxon>Rhabditomorpha</taxon>
        <taxon>Strongyloidea</taxon>
        <taxon>Trichostrongylidae</taxon>
        <taxon>Haemonchus</taxon>
    </lineage>
</organism>
<dbReference type="Proteomes" id="UP000268014">
    <property type="component" value="Unassembled WGS sequence"/>
</dbReference>
<feature type="region of interest" description="Disordered" evidence="1">
    <location>
        <begin position="166"/>
        <end position="185"/>
    </location>
</feature>
<protein>
    <submittedName>
        <fullName evidence="5">UBX domain-containing protein</fullName>
    </submittedName>
</protein>